<dbReference type="SUPFAM" id="SSF53335">
    <property type="entry name" value="S-adenosyl-L-methionine-dependent methyltransferases"/>
    <property type="match status" value="1"/>
</dbReference>
<dbReference type="InterPro" id="IPR029063">
    <property type="entry name" value="SAM-dependent_MTases_sf"/>
</dbReference>
<evidence type="ECO:0000313" key="3">
    <source>
        <dbReference type="Proteomes" id="UP001178507"/>
    </source>
</evidence>
<dbReference type="EMBL" id="CAUJNA010002116">
    <property type="protein sequence ID" value="CAJ1390675.1"/>
    <property type="molecule type" value="Genomic_DNA"/>
</dbReference>
<comment type="caution">
    <text evidence="2">The sequence shown here is derived from an EMBL/GenBank/DDBJ whole genome shotgun (WGS) entry which is preliminary data.</text>
</comment>
<dbReference type="Pfam" id="PF05050">
    <property type="entry name" value="Methyltransf_21"/>
    <property type="match status" value="1"/>
</dbReference>
<keyword evidence="3" id="KW-1185">Reference proteome</keyword>
<name>A0AA36IPT5_9DINO</name>
<reference evidence="2" key="1">
    <citation type="submission" date="2023-08" db="EMBL/GenBank/DDBJ databases">
        <authorList>
            <person name="Chen Y."/>
            <person name="Shah S."/>
            <person name="Dougan E. K."/>
            <person name="Thang M."/>
            <person name="Chan C."/>
        </authorList>
    </citation>
    <scope>NUCLEOTIDE SEQUENCE</scope>
</reference>
<evidence type="ECO:0000259" key="1">
    <source>
        <dbReference type="Pfam" id="PF05050"/>
    </source>
</evidence>
<accession>A0AA36IPT5</accession>
<proteinExistence type="predicted"/>
<dbReference type="InterPro" id="IPR006342">
    <property type="entry name" value="FkbM_mtfrase"/>
</dbReference>
<dbReference type="AlphaFoldDB" id="A0AA36IPT5"/>
<evidence type="ECO:0000313" key="2">
    <source>
        <dbReference type="EMBL" id="CAJ1390675.1"/>
    </source>
</evidence>
<protein>
    <recommendedName>
        <fullName evidence="1">Methyltransferase FkbM domain-containing protein</fullName>
    </recommendedName>
</protein>
<dbReference type="Gene3D" id="3.40.50.150">
    <property type="entry name" value="Vaccinia Virus protein VP39"/>
    <property type="match status" value="1"/>
</dbReference>
<sequence>MKPLLNLAVGFALAEPGCFDEYYTYSMCCSPLFGAEGNTKCWSSSLTFERCCTGAVLAVQSAGRHLLAMQDYGTPRFPPLGECRGYSSLSGEVDECQGATPCKIVELGTQDGLNVRRWARKFPNASIYSLEPFASERAWHEAAFQAGELSREKVHFLPYGASDKAQNGTAESRRGQETIELRPIRDVLDEILALEGHVNFLYVNCEGCEYPVLQAALPVWDRWNIPLLSVEWHAGMPWLGPEPLRKSRRCELETQLKLKGTLQAAVESQDGVMETWRMQGCA</sequence>
<organism evidence="2 3">
    <name type="scientific">Effrenium voratum</name>
    <dbReference type="NCBI Taxonomy" id="2562239"/>
    <lineage>
        <taxon>Eukaryota</taxon>
        <taxon>Sar</taxon>
        <taxon>Alveolata</taxon>
        <taxon>Dinophyceae</taxon>
        <taxon>Suessiales</taxon>
        <taxon>Symbiodiniaceae</taxon>
        <taxon>Effrenium</taxon>
    </lineage>
</organism>
<feature type="domain" description="Methyltransferase FkbM" evidence="1">
    <location>
        <begin position="157"/>
        <end position="236"/>
    </location>
</feature>
<gene>
    <name evidence="2" type="ORF">EVOR1521_LOCUS16032</name>
</gene>
<dbReference type="Proteomes" id="UP001178507">
    <property type="component" value="Unassembled WGS sequence"/>
</dbReference>